<dbReference type="EC" id="3.6.1.7" evidence="2 5"/>
<evidence type="ECO:0000259" key="7">
    <source>
        <dbReference type="PROSITE" id="PS51160"/>
    </source>
</evidence>
<evidence type="ECO:0000256" key="3">
    <source>
        <dbReference type="ARBA" id="ARBA00015991"/>
    </source>
</evidence>
<dbReference type="PANTHER" id="PTHR47268:SF4">
    <property type="entry name" value="ACYLPHOSPHATASE"/>
    <property type="match status" value="1"/>
</dbReference>
<dbReference type="Proteomes" id="UP001165584">
    <property type="component" value="Unassembled WGS sequence"/>
</dbReference>
<dbReference type="Pfam" id="PF00708">
    <property type="entry name" value="Acylphosphatase"/>
    <property type="match status" value="1"/>
</dbReference>
<dbReference type="InterPro" id="IPR020456">
    <property type="entry name" value="Acylphosphatase"/>
</dbReference>
<evidence type="ECO:0000313" key="9">
    <source>
        <dbReference type="Proteomes" id="UP001165584"/>
    </source>
</evidence>
<dbReference type="EMBL" id="JANLCM010000002">
    <property type="protein sequence ID" value="MCS5719828.1"/>
    <property type="molecule type" value="Genomic_DNA"/>
</dbReference>
<dbReference type="PROSITE" id="PS51160">
    <property type="entry name" value="ACYLPHOSPHATASE_3"/>
    <property type="match status" value="1"/>
</dbReference>
<feature type="domain" description="Acylphosphatase-like" evidence="7">
    <location>
        <begin position="3"/>
        <end position="100"/>
    </location>
</feature>
<evidence type="ECO:0000256" key="4">
    <source>
        <dbReference type="ARBA" id="ARBA00047645"/>
    </source>
</evidence>
<dbReference type="RefSeq" id="WP_259509373.1">
    <property type="nucleotide sequence ID" value="NZ_JANLCM010000002.1"/>
</dbReference>
<comment type="catalytic activity">
    <reaction evidence="4 5">
        <text>an acyl phosphate + H2O = a carboxylate + phosphate + H(+)</text>
        <dbReference type="Rhea" id="RHEA:14965"/>
        <dbReference type="ChEBI" id="CHEBI:15377"/>
        <dbReference type="ChEBI" id="CHEBI:15378"/>
        <dbReference type="ChEBI" id="CHEBI:29067"/>
        <dbReference type="ChEBI" id="CHEBI:43474"/>
        <dbReference type="ChEBI" id="CHEBI:59918"/>
        <dbReference type="EC" id="3.6.1.7"/>
    </reaction>
</comment>
<keyword evidence="9" id="KW-1185">Reference proteome</keyword>
<gene>
    <name evidence="8" type="ORF">N1027_16980</name>
</gene>
<dbReference type="Gene3D" id="3.30.70.100">
    <property type="match status" value="1"/>
</dbReference>
<protein>
    <recommendedName>
        <fullName evidence="3 5">acylphosphatase</fullName>
        <ecNumber evidence="2 5">3.6.1.7</ecNumber>
    </recommendedName>
</protein>
<evidence type="ECO:0000256" key="6">
    <source>
        <dbReference type="RuleBase" id="RU004168"/>
    </source>
</evidence>
<dbReference type="PROSITE" id="PS00151">
    <property type="entry name" value="ACYLPHOSPHATASE_2"/>
    <property type="match status" value="1"/>
</dbReference>
<organism evidence="8 9">
    <name type="scientific">Herbiconiux aconitum</name>
    <dbReference type="NCBI Taxonomy" id="2970913"/>
    <lineage>
        <taxon>Bacteria</taxon>
        <taxon>Bacillati</taxon>
        <taxon>Actinomycetota</taxon>
        <taxon>Actinomycetes</taxon>
        <taxon>Micrococcales</taxon>
        <taxon>Microbacteriaceae</taxon>
        <taxon>Herbiconiux</taxon>
    </lineage>
</organism>
<name>A0ABT2GUG8_9MICO</name>
<proteinExistence type="inferred from homology"/>
<comment type="caution">
    <text evidence="8">The sequence shown here is derived from an EMBL/GenBank/DDBJ whole genome shotgun (WGS) entry which is preliminary data.</text>
</comment>
<dbReference type="InterPro" id="IPR017968">
    <property type="entry name" value="Acylphosphatase_CS"/>
</dbReference>
<evidence type="ECO:0000256" key="5">
    <source>
        <dbReference type="PROSITE-ProRule" id="PRU00520"/>
    </source>
</evidence>
<dbReference type="SUPFAM" id="SSF54975">
    <property type="entry name" value="Acylphosphatase/BLUF domain-like"/>
    <property type="match status" value="1"/>
</dbReference>
<evidence type="ECO:0000256" key="1">
    <source>
        <dbReference type="ARBA" id="ARBA00005614"/>
    </source>
</evidence>
<evidence type="ECO:0000256" key="2">
    <source>
        <dbReference type="ARBA" id="ARBA00012150"/>
    </source>
</evidence>
<reference evidence="8" key="1">
    <citation type="submission" date="2022-08" db="EMBL/GenBank/DDBJ databases">
        <authorList>
            <person name="Deng Y."/>
            <person name="Han X.-F."/>
            <person name="Zhang Y.-Q."/>
        </authorList>
    </citation>
    <scope>NUCLEOTIDE SEQUENCE</scope>
    <source>
        <strain evidence="8">CPCC 205763</strain>
    </source>
</reference>
<evidence type="ECO:0000313" key="8">
    <source>
        <dbReference type="EMBL" id="MCS5719828.1"/>
    </source>
</evidence>
<sequence length="100" mass="10622">MIHRRVVVRGEVQGVGYRWATREHALALGISGYVQNLRDGSVLAELEGEAGTVEAMVEWMRSGPPGAGVASVEVVEVEVEASGATEASGPFVPSGFEIRR</sequence>
<dbReference type="InterPro" id="IPR036046">
    <property type="entry name" value="Acylphosphatase-like_dom_sf"/>
</dbReference>
<feature type="active site" evidence="5">
    <location>
        <position position="36"/>
    </location>
</feature>
<accession>A0ABT2GUG8</accession>
<dbReference type="InterPro" id="IPR001792">
    <property type="entry name" value="Acylphosphatase-like_dom"/>
</dbReference>
<dbReference type="PANTHER" id="PTHR47268">
    <property type="entry name" value="ACYLPHOSPHATASE"/>
    <property type="match status" value="1"/>
</dbReference>
<keyword evidence="5" id="KW-0378">Hydrolase</keyword>
<feature type="active site" evidence="5">
    <location>
        <position position="18"/>
    </location>
</feature>
<comment type="similarity">
    <text evidence="1 6">Belongs to the acylphosphatase family.</text>
</comment>